<feature type="region of interest" description="Disordered" evidence="1">
    <location>
        <begin position="1"/>
        <end position="24"/>
    </location>
</feature>
<comment type="caution">
    <text evidence="2">The sequence shown here is derived from an EMBL/GenBank/DDBJ whole genome shotgun (WGS) entry which is preliminary data.</text>
</comment>
<dbReference type="Proteomes" id="UP000556436">
    <property type="component" value="Unassembled WGS sequence"/>
</dbReference>
<keyword evidence="3" id="KW-1185">Reference proteome</keyword>
<name>A0A7W7PEV8_STRNE</name>
<proteinExistence type="predicted"/>
<gene>
    <name evidence="2" type="ORF">FHS38_004345</name>
</gene>
<sequence>MSTYNFHGNISGPGNYGDNGKIEVHHGQSPADALRLAGELVLRLRTESPALAGEAELLRGELVRADEEGRPADRGRLRQWLELITVGAAAGSGSFALAQELGRALGM</sequence>
<reference evidence="2 3" key="1">
    <citation type="submission" date="2020-08" db="EMBL/GenBank/DDBJ databases">
        <title>Genomic Encyclopedia of Type Strains, Phase III (KMG-III): the genomes of soil and plant-associated and newly described type strains.</title>
        <authorList>
            <person name="Whitman W."/>
        </authorList>
    </citation>
    <scope>NUCLEOTIDE SEQUENCE [LARGE SCALE GENOMIC DNA]</scope>
    <source>
        <strain evidence="2 3">CECT 3265</strain>
    </source>
</reference>
<organism evidence="2 3">
    <name type="scientific">Streptomyces netropsis</name>
    <name type="common">Streptoverticillium netropsis</name>
    <dbReference type="NCBI Taxonomy" id="55404"/>
    <lineage>
        <taxon>Bacteria</taxon>
        <taxon>Bacillati</taxon>
        <taxon>Actinomycetota</taxon>
        <taxon>Actinomycetes</taxon>
        <taxon>Kitasatosporales</taxon>
        <taxon>Streptomycetaceae</taxon>
        <taxon>Streptomyces</taxon>
    </lineage>
</organism>
<dbReference type="RefSeq" id="WP_184735785.1">
    <property type="nucleotide sequence ID" value="NZ_BMRW01000007.1"/>
</dbReference>
<protein>
    <submittedName>
        <fullName evidence="2">Uncharacterized protein</fullName>
    </submittedName>
</protein>
<evidence type="ECO:0000313" key="2">
    <source>
        <dbReference type="EMBL" id="MBB4888276.1"/>
    </source>
</evidence>
<evidence type="ECO:0000313" key="3">
    <source>
        <dbReference type="Proteomes" id="UP000556436"/>
    </source>
</evidence>
<accession>A0A7W7PEV8</accession>
<dbReference type="AlphaFoldDB" id="A0A7W7PEV8"/>
<evidence type="ECO:0000256" key="1">
    <source>
        <dbReference type="SAM" id="MobiDB-lite"/>
    </source>
</evidence>
<dbReference type="EMBL" id="JACHJG010000009">
    <property type="protein sequence ID" value="MBB4888276.1"/>
    <property type="molecule type" value="Genomic_DNA"/>
</dbReference>